<comment type="caution">
    <text evidence="3">The sequence shown here is derived from an EMBL/GenBank/DDBJ whole genome shotgun (WGS) entry which is preliminary data.</text>
</comment>
<dbReference type="GO" id="GO:0016627">
    <property type="term" value="F:oxidoreductase activity, acting on the CH-CH group of donors"/>
    <property type="evidence" value="ECO:0007669"/>
    <property type="project" value="TreeGrafter"/>
</dbReference>
<reference evidence="3 4" key="1">
    <citation type="submission" date="2021-01" db="EMBL/GenBank/DDBJ databases">
        <title>Whole genome shotgun sequence of Planobispora longispora NBRC 13918.</title>
        <authorList>
            <person name="Komaki H."/>
            <person name="Tamura T."/>
        </authorList>
    </citation>
    <scope>NUCLEOTIDE SEQUENCE [LARGE SCALE GENOMIC DNA]</scope>
    <source>
        <strain evidence="3 4">NBRC 13918</strain>
    </source>
</reference>
<keyword evidence="4" id="KW-1185">Reference proteome</keyword>
<sequence>MDQTEARRRFALARVAQLATADRHGVPHLVPVTYAADGDTIVFAVDHKPKRTMDLRRLRNIAENDRVCLLVDHYDDDWSRLWWARADGRAAIAEDPAARAHALALLTARYAQYRARPPEGPVVSVTVESWRGWSYTDA</sequence>
<protein>
    <submittedName>
        <fullName evidence="3">PPOX class F420-dependent oxidoreductase</fullName>
    </submittedName>
</protein>
<dbReference type="Pfam" id="PF01243">
    <property type="entry name" value="PNPOx_N"/>
    <property type="match status" value="1"/>
</dbReference>
<name>A0A8J3RKP4_9ACTN</name>
<evidence type="ECO:0000313" key="4">
    <source>
        <dbReference type="Proteomes" id="UP000616724"/>
    </source>
</evidence>
<dbReference type="AlphaFoldDB" id="A0A8J3RKP4"/>
<feature type="domain" description="Pyridoxamine 5'-phosphate oxidase N-terminal" evidence="2">
    <location>
        <begin position="5"/>
        <end position="133"/>
    </location>
</feature>
<proteinExistence type="predicted"/>
<evidence type="ECO:0000259" key="2">
    <source>
        <dbReference type="Pfam" id="PF01243"/>
    </source>
</evidence>
<dbReference type="InterPro" id="IPR052019">
    <property type="entry name" value="F420H2_bilvrd_red/Heme_oxyg"/>
</dbReference>
<dbReference type="GO" id="GO:0070967">
    <property type="term" value="F:coenzyme F420 binding"/>
    <property type="evidence" value="ECO:0007669"/>
    <property type="project" value="TreeGrafter"/>
</dbReference>
<keyword evidence="1" id="KW-0560">Oxidoreductase</keyword>
<dbReference type="Proteomes" id="UP000616724">
    <property type="component" value="Unassembled WGS sequence"/>
</dbReference>
<dbReference type="InterPro" id="IPR011576">
    <property type="entry name" value="Pyridox_Oxase_N"/>
</dbReference>
<dbReference type="GO" id="GO:0005829">
    <property type="term" value="C:cytosol"/>
    <property type="evidence" value="ECO:0007669"/>
    <property type="project" value="TreeGrafter"/>
</dbReference>
<dbReference type="SUPFAM" id="SSF50475">
    <property type="entry name" value="FMN-binding split barrel"/>
    <property type="match status" value="1"/>
</dbReference>
<evidence type="ECO:0000313" key="3">
    <source>
        <dbReference type="EMBL" id="GIH75369.1"/>
    </source>
</evidence>
<dbReference type="InterPro" id="IPR019967">
    <property type="entry name" value="F420-dep_enz_PPOX_Rv0121"/>
</dbReference>
<gene>
    <name evidence="3" type="ORF">Plo01_17980</name>
</gene>
<dbReference type="InterPro" id="IPR012349">
    <property type="entry name" value="Split_barrel_FMN-bd"/>
</dbReference>
<dbReference type="NCBIfam" id="TIGR03668">
    <property type="entry name" value="Rv0121_F420"/>
    <property type="match status" value="1"/>
</dbReference>
<organism evidence="3 4">
    <name type="scientific">Planobispora longispora</name>
    <dbReference type="NCBI Taxonomy" id="28887"/>
    <lineage>
        <taxon>Bacteria</taxon>
        <taxon>Bacillati</taxon>
        <taxon>Actinomycetota</taxon>
        <taxon>Actinomycetes</taxon>
        <taxon>Streptosporangiales</taxon>
        <taxon>Streptosporangiaceae</taxon>
        <taxon>Planobispora</taxon>
    </lineage>
</organism>
<dbReference type="Gene3D" id="2.30.110.10">
    <property type="entry name" value="Electron Transport, Fmn-binding Protein, Chain A"/>
    <property type="match status" value="1"/>
</dbReference>
<evidence type="ECO:0000256" key="1">
    <source>
        <dbReference type="ARBA" id="ARBA00023002"/>
    </source>
</evidence>
<dbReference type="PANTHER" id="PTHR35176:SF2">
    <property type="entry name" value="F420H(2)-DEPENDENT REDUCTASE RV1155"/>
    <property type="match status" value="1"/>
</dbReference>
<dbReference type="EMBL" id="BOOH01000016">
    <property type="protein sequence ID" value="GIH75369.1"/>
    <property type="molecule type" value="Genomic_DNA"/>
</dbReference>
<dbReference type="PANTHER" id="PTHR35176">
    <property type="entry name" value="HEME OXYGENASE HI_0854-RELATED"/>
    <property type="match status" value="1"/>
</dbReference>
<dbReference type="RefSeq" id="WP_203890049.1">
    <property type="nucleotide sequence ID" value="NZ_BOOH01000016.1"/>
</dbReference>
<accession>A0A8J3RKP4</accession>